<dbReference type="EC" id="2.7.13.3" evidence="4"/>
<dbReference type="RefSeq" id="WP_224416429.1">
    <property type="nucleotide sequence ID" value="NZ_JAGXFC010000001.1"/>
</dbReference>
<dbReference type="SUPFAM" id="SSF55874">
    <property type="entry name" value="ATPase domain of HSP90 chaperone/DNA topoisomerase II/histidine kinase"/>
    <property type="match status" value="1"/>
</dbReference>
<name>A0ABS7WWJ5_9GAMM</name>
<keyword evidence="9" id="KW-0418">Kinase</keyword>
<comment type="similarity">
    <text evidence="3">Belongs to the sodium:solute symporter (SSF) (TC 2.A.21) family.</text>
</comment>
<dbReference type="InterPro" id="IPR038377">
    <property type="entry name" value="Na/Glc_symporter_sf"/>
</dbReference>
<evidence type="ECO:0000256" key="6">
    <source>
        <dbReference type="ARBA" id="ARBA00022679"/>
    </source>
</evidence>
<reference evidence="17 18" key="1">
    <citation type="submission" date="2021-05" db="EMBL/GenBank/DDBJ databases">
        <title>Petroleum and Energy Research Collection (APPE): ex situ preservation of microbial diversity associated with the oil industry and exploitation of its biotechnological potential.</title>
        <authorList>
            <person name="Paixao C.T.M."/>
            <person name="Gomes M.B."/>
            <person name="Oliveira V.M."/>
        </authorList>
    </citation>
    <scope>NUCLEOTIDE SEQUENCE [LARGE SCALE GENOMIC DNA]</scope>
    <source>
        <strain evidence="17 18">LIT2</strain>
    </source>
</reference>
<dbReference type="EMBL" id="JAGXFD010000001">
    <property type="protein sequence ID" value="MBZ9566534.1"/>
    <property type="molecule type" value="Genomic_DNA"/>
</dbReference>
<feature type="transmembrane region" description="Helical" evidence="14">
    <location>
        <begin position="399"/>
        <end position="420"/>
    </location>
</feature>
<dbReference type="Gene3D" id="3.30.450.20">
    <property type="entry name" value="PAS domain"/>
    <property type="match status" value="1"/>
</dbReference>
<keyword evidence="18" id="KW-1185">Reference proteome</keyword>
<keyword evidence="5" id="KW-0597">Phosphoprotein</keyword>
<dbReference type="SMART" id="SM00387">
    <property type="entry name" value="HATPase_c"/>
    <property type="match status" value="1"/>
</dbReference>
<feature type="transmembrane region" description="Helical" evidence="14">
    <location>
        <begin position="364"/>
        <end position="387"/>
    </location>
</feature>
<dbReference type="Gene3D" id="1.20.1730.10">
    <property type="entry name" value="Sodium/glucose cotransporter"/>
    <property type="match status" value="1"/>
</dbReference>
<dbReference type="SUPFAM" id="SSF47384">
    <property type="entry name" value="Homodimeric domain of signal transducing histidine kinase"/>
    <property type="match status" value="1"/>
</dbReference>
<dbReference type="InterPro" id="IPR036890">
    <property type="entry name" value="HATPase_C_sf"/>
</dbReference>
<dbReference type="Pfam" id="PF02518">
    <property type="entry name" value="HATPase_c"/>
    <property type="match status" value="1"/>
</dbReference>
<evidence type="ECO:0000256" key="3">
    <source>
        <dbReference type="ARBA" id="ARBA00006434"/>
    </source>
</evidence>
<evidence type="ECO:0000256" key="1">
    <source>
        <dbReference type="ARBA" id="ARBA00000085"/>
    </source>
</evidence>
<dbReference type="Gene3D" id="1.10.287.130">
    <property type="match status" value="1"/>
</dbReference>
<gene>
    <name evidence="17" type="ORF">KGQ91_02370</name>
</gene>
<evidence type="ECO:0000256" key="11">
    <source>
        <dbReference type="ARBA" id="ARBA00022989"/>
    </source>
</evidence>
<feature type="transmembrane region" description="Helical" evidence="14">
    <location>
        <begin position="277"/>
        <end position="299"/>
    </location>
</feature>
<comment type="catalytic activity">
    <reaction evidence="1">
        <text>ATP + protein L-histidine = ADP + protein N-phospho-L-histidine.</text>
        <dbReference type="EC" id="2.7.13.3"/>
    </reaction>
</comment>
<dbReference type="InterPro" id="IPR036097">
    <property type="entry name" value="HisK_dim/P_sf"/>
</dbReference>
<comment type="subcellular location">
    <subcellularLocation>
        <location evidence="2">Membrane</location>
        <topology evidence="2">Multi-pass membrane protein</topology>
    </subcellularLocation>
</comment>
<keyword evidence="10" id="KW-0067">ATP-binding</keyword>
<protein>
    <recommendedName>
        <fullName evidence="4">histidine kinase</fullName>
        <ecNumber evidence="4">2.7.13.3</ecNumber>
    </recommendedName>
</protein>
<keyword evidence="11 14" id="KW-1133">Transmembrane helix</keyword>
<dbReference type="SMART" id="SM00388">
    <property type="entry name" value="HisKA"/>
    <property type="match status" value="1"/>
</dbReference>
<keyword evidence="7 14" id="KW-0812">Transmembrane</keyword>
<feature type="transmembrane region" description="Helical" evidence="14">
    <location>
        <begin position="39"/>
        <end position="63"/>
    </location>
</feature>
<feature type="transmembrane region" description="Helical" evidence="14">
    <location>
        <begin position="6"/>
        <end position="27"/>
    </location>
</feature>
<evidence type="ECO:0000259" key="16">
    <source>
        <dbReference type="PROSITE" id="PS50112"/>
    </source>
</evidence>
<keyword evidence="8" id="KW-0547">Nucleotide-binding</keyword>
<evidence type="ECO:0000256" key="13">
    <source>
        <dbReference type="ARBA" id="ARBA00023136"/>
    </source>
</evidence>
<evidence type="ECO:0000256" key="14">
    <source>
        <dbReference type="SAM" id="Phobius"/>
    </source>
</evidence>
<feature type="transmembrane region" description="Helical" evidence="14">
    <location>
        <begin position="183"/>
        <end position="210"/>
    </location>
</feature>
<feature type="transmembrane region" description="Helical" evidence="14">
    <location>
        <begin position="114"/>
        <end position="132"/>
    </location>
</feature>
<dbReference type="PANTHER" id="PTHR43065:SF10">
    <property type="entry name" value="PEROXIDE STRESS-ACTIVATED HISTIDINE KINASE MAK3"/>
    <property type="match status" value="1"/>
</dbReference>
<feature type="transmembrane region" description="Helical" evidence="14">
    <location>
        <begin position="239"/>
        <end position="257"/>
    </location>
</feature>
<keyword evidence="13 14" id="KW-0472">Membrane</keyword>
<evidence type="ECO:0000256" key="5">
    <source>
        <dbReference type="ARBA" id="ARBA00022553"/>
    </source>
</evidence>
<dbReference type="Pfam" id="PF00512">
    <property type="entry name" value="HisKA"/>
    <property type="match status" value="1"/>
</dbReference>
<proteinExistence type="inferred from homology"/>
<evidence type="ECO:0000256" key="8">
    <source>
        <dbReference type="ARBA" id="ARBA00022741"/>
    </source>
</evidence>
<dbReference type="PRINTS" id="PR00344">
    <property type="entry name" value="BCTRLSENSOR"/>
</dbReference>
<dbReference type="InterPro" id="IPR000014">
    <property type="entry name" value="PAS"/>
</dbReference>
<organism evidence="17 18">
    <name type="scientific">Modicisalibacter tunisiensis</name>
    <dbReference type="NCBI Taxonomy" id="390637"/>
    <lineage>
        <taxon>Bacteria</taxon>
        <taxon>Pseudomonadati</taxon>
        <taxon>Pseudomonadota</taxon>
        <taxon>Gammaproteobacteria</taxon>
        <taxon>Oceanospirillales</taxon>
        <taxon>Halomonadaceae</taxon>
        <taxon>Modicisalibacter</taxon>
    </lineage>
</organism>
<feature type="transmembrane region" description="Helical" evidence="14">
    <location>
        <begin position="427"/>
        <end position="449"/>
    </location>
</feature>
<dbReference type="Gene3D" id="3.30.565.10">
    <property type="entry name" value="Histidine kinase-like ATPase, C-terminal domain"/>
    <property type="match status" value="1"/>
</dbReference>
<feature type="transmembrane region" description="Helical" evidence="14">
    <location>
        <begin position="152"/>
        <end position="171"/>
    </location>
</feature>
<feature type="transmembrane region" description="Helical" evidence="14">
    <location>
        <begin position="69"/>
        <end position="93"/>
    </location>
</feature>
<evidence type="ECO:0000313" key="17">
    <source>
        <dbReference type="EMBL" id="MBZ9566534.1"/>
    </source>
</evidence>
<dbReference type="PANTHER" id="PTHR43065">
    <property type="entry name" value="SENSOR HISTIDINE KINASE"/>
    <property type="match status" value="1"/>
</dbReference>
<evidence type="ECO:0000256" key="10">
    <source>
        <dbReference type="ARBA" id="ARBA00022840"/>
    </source>
</evidence>
<evidence type="ECO:0000256" key="4">
    <source>
        <dbReference type="ARBA" id="ARBA00012438"/>
    </source>
</evidence>
<feature type="transmembrane region" description="Helical" evidence="14">
    <location>
        <begin position="469"/>
        <end position="490"/>
    </location>
</feature>
<dbReference type="PROSITE" id="PS50109">
    <property type="entry name" value="HIS_KIN"/>
    <property type="match status" value="1"/>
</dbReference>
<dbReference type="InterPro" id="IPR003594">
    <property type="entry name" value="HATPase_dom"/>
</dbReference>
<dbReference type="InterPro" id="IPR005467">
    <property type="entry name" value="His_kinase_dom"/>
</dbReference>
<dbReference type="CDD" id="cd00082">
    <property type="entry name" value="HisKA"/>
    <property type="match status" value="1"/>
</dbReference>
<dbReference type="InterPro" id="IPR003661">
    <property type="entry name" value="HisK_dim/P_dom"/>
</dbReference>
<evidence type="ECO:0000256" key="7">
    <source>
        <dbReference type="ARBA" id="ARBA00022692"/>
    </source>
</evidence>
<sequence length="987" mass="105387">MSISLTGLLALTAGYLGLMLLIAGVVERGWLPARVVHHPLVYGLSLGVYVNAWGLFGSVALAAEIGYGYLAYFLGVAGAFLLAPVLLVPILRLTRTYQLASLADLFAFRFRSRWVGTLVTVITLLAVLPLLAQQVQVVGAIAYRLSGVAEPAWLALAFCVLAAVMALRLGARHAHLNADHDSLAVAVATGSLLKLGAMLTLGGIALYGVFTGPADLQQWLDGPGQPLQALAARLPPGQWRTLLLLFFAAAFLAPHMFHMAFARGPSRQALLQAGWQLPLLLLLIALPAPLILWAGQALGTASPKTGLAYLAFTLSDTPGVIALVFVAGLAAAAGTLVVTTLALAGMALNHLVLVAHPPARQGNLYGWLLGLRRLLIIAVILGGWVFYRLVGVHHDPTTLGLVAFIGIAQCLPGMLAVLYWPGANRKGMVSGLLVGSLLWLGGLWLPLIADLPPLVVVPPGLELLENEPAWYAVTLISLAANALTFIGVSLMTRTSDGERAAAEACSIDAVIRPKRLPLSARTAADFKQHLSAALGTDVAAREVDHALDDLGMSPQESRPYALRRLRGRVQANLSGLMGPSVARDIVDRFLPFQNGPQPATDDVHYVESLLEAYRSRLTGLARELDGLRRYHRRTLTQLPVGLCAFGDDGELLMWNEALARLSGIEGDSVIGARRESLPAPWAELLGRTFDHHDRFLYKQAVPLAAGTRYLTLHKADLDVADGERGGTVVLIEDHSDMKWLEDELVHAERLASIGRLAAGVAHEIGNPVTGISSLVQNLRYDTDDPLVLETADQIQQLTERISRIVGSLVSFAHGGRHGGQATGMAPCDVRELADEALHLIQLARSGEDIVYCNDCPAGLTVQGDAQRLVQVLVNLLGNARDASPPGATVVVEAGARDGGVYLAVVDTGGGIDPAIRDHLFEPFTTTKPPGEGTGLGLSLVYSIIRDHRGQVHVESPLPDLDHGTRIALWLPEPHQDGRDTDDPDSDR</sequence>
<evidence type="ECO:0000256" key="9">
    <source>
        <dbReference type="ARBA" id="ARBA00022777"/>
    </source>
</evidence>
<evidence type="ECO:0000259" key="15">
    <source>
        <dbReference type="PROSITE" id="PS50109"/>
    </source>
</evidence>
<comment type="caution">
    <text evidence="17">The sequence shown here is derived from an EMBL/GenBank/DDBJ whole genome shotgun (WGS) entry which is preliminary data.</text>
</comment>
<accession>A0ABS7WWJ5</accession>
<feature type="domain" description="PAS" evidence="16">
    <location>
        <begin position="627"/>
        <end position="671"/>
    </location>
</feature>
<dbReference type="InterPro" id="IPR035965">
    <property type="entry name" value="PAS-like_dom_sf"/>
</dbReference>
<dbReference type="InterPro" id="IPR004358">
    <property type="entry name" value="Sig_transdc_His_kin-like_C"/>
</dbReference>
<dbReference type="InterPro" id="IPR001734">
    <property type="entry name" value="Na/solute_symporter"/>
</dbReference>
<dbReference type="PROSITE" id="PS50112">
    <property type="entry name" value="PAS"/>
    <property type="match status" value="1"/>
</dbReference>
<keyword evidence="6" id="KW-0808">Transferase</keyword>
<dbReference type="PROSITE" id="PS50283">
    <property type="entry name" value="NA_SOLUT_SYMP_3"/>
    <property type="match status" value="1"/>
</dbReference>
<evidence type="ECO:0000256" key="12">
    <source>
        <dbReference type="ARBA" id="ARBA00023012"/>
    </source>
</evidence>
<evidence type="ECO:0000313" key="18">
    <source>
        <dbReference type="Proteomes" id="UP001319883"/>
    </source>
</evidence>
<dbReference type="SUPFAM" id="SSF55785">
    <property type="entry name" value="PYP-like sensor domain (PAS domain)"/>
    <property type="match status" value="1"/>
</dbReference>
<dbReference type="Proteomes" id="UP001319883">
    <property type="component" value="Unassembled WGS sequence"/>
</dbReference>
<keyword evidence="12" id="KW-0902">Two-component regulatory system</keyword>
<feature type="domain" description="Histidine kinase" evidence="15">
    <location>
        <begin position="759"/>
        <end position="974"/>
    </location>
</feature>
<evidence type="ECO:0000256" key="2">
    <source>
        <dbReference type="ARBA" id="ARBA00004141"/>
    </source>
</evidence>
<feature type="transmembrane region" description="Helical" evidence="14">
    <location>
        <begin position="319"/>
        <end position="352"/>
    </location>
</feature>